<dbReference type="RefSeq" id="WP_051065141.1">
    <property type="nucleotide sequence ID" value="NZ_CP027541.1"/>
</dbReference>
<dbReference type="PANTHER" id="PTHR39426">
    <property type="entry name" value="HOMOLOGY TO DEATH-ON-CURING PROTEIN OF PHAGE P1"/>
    <property type="match status" value="1"/>
</dbReference>
<accession>A0A2U9PLF8</accession>
<dbReference type="PANTHER" id="PTHR39426:SF1">
    <property type="entry name" value="HOMOLOGY TO DEATH-ON-CURING PROTEIN OF PHAGE P1"/>
    <property type="match status" value="1"/>
</dbReference>
<evidence type="ECO:0000313" key="3">
    <source>
        <dbReference type="Proteomes" id="UP000011200"/>
    </source>
</evidence>
<sequence>MTDYLSEEVVIEINSRMDGYPLDRNGIAAAIERPAGIYFGVEVFPDLWTKAGVYVHSFSSTQYFSDGNKRTAWLAAVTFLDLNGYQVRESIADVEAEAFVLAVSRQLFNVEEDPGRTLRRAGEWFQVNTTRAPEMELGFSTEA</sequence>
<dbReference type="InterPro" id="IPR053737">
    <property type="entry name" value="Type_II_TA_Toxin"/>
</dbReference>
<dbReference type="Proteomes" id="UP000011200">
    <property type="component" value="Chromosome"/>
</dbReference>
<evidence type="ECO:0000259" key="1">
    <source>
        <dbReference type="PROSITE" id="PS51459"/>
    </source>
</evidence>
<name>A0A2U9PLF8_MYCSE</name>
<dbReference type="InterPro" id="IPR006440">
    <property type="entry name" value="Doc"/>
</dbReference>
<organism evidence="2 3">
    <name type="scientific">Mycolicibacterium smegmatis (strain MKD8)</name>
    <name type="common">Mycobacterium smegmatis</name>
    <dbReference type="NCBI Taxonomy" id="1214915"/>
    <lineage>
        <taxon>Bacteria</taxon>
        <taxon>Bacillati</taxon>
        <taxon>Actinomycetota</taxon>
        <taxon>Actinomycetes</taxon>
        <taxon>Mycobacteriales</taxon>
        <taxon>Mycobacteriaceae</taxon>
        <taxon>Mycolicibacterium</taxon>
    </lineage>
</organism>
<gene>
    <name evidence="2" type="ORF">D806_015960</name>
</gene>
<protein>
    <submittedName>
        <fullName evidence="2">Death-on-curing protein</fullName>
    </submittedName>
</protein>
<dbReference type="Gene3D" id="1.20.120.1870">
    <property type="entry name" value="Fic/DOC protein, Fido domain"/>
    <property type="match status" value="1"/>
</dbReference>
<evidence type="ECO:0000313" key="2">
    <source>
        <dbReference type="EMBL" id="AWT52580.1"/>
    </source>
</evidence>
<feature type="domain" description="Fido" evidence="1">
    <location>
        <begin position="1"/>
        <end position="127"/>
    </location>
</feature>
<reference evidence="3" key="2">
    <citation type="submission" date="2018-03" db="EMBL/GenBank/DDBJ databases">
        <authorList>
            <person name="Derbyshire K."/>
            <person name="Gray T.A."/>
            <person name="Champion M."/>
        </authorList>
    </citation>
    <scope>NUCLEOTIDE SEQUENCE [LARGE SCALE GENOMIC DNA]</scope>
    <source>
        <strain evidence="3">MKD8</strain>
    </source>
</reference>
<reference evidence="2 3" key="1">
    <citation type="journal article" date="2013" name="Genome Announc.">
        <title>Draft genome sequence of MKD8, a conjugal recipient Mycobacterium smegmatis strain.</title>
        <authorList>
            <person name="Gray T.A."/>
            <person name="Palumbo M.J."/>
            <person name="Derbyshire K.M."/>
        </authorList>
    </citation>
    <scope>NUCLEOTIDE SEQUENCE [LARGE SCALE GENOMIC DNA]</scope>
    <source>
        <strain evidence="2 3">MKD8</strain>
    </source>
</reference>
<dbReference type="PROSITE" id="PS51459">
    <property type="entry name" value="FIDO"/>
    <property type="match status" value="1"/>
</dbReference>
<proteinExistence type="predicted"/>
<dbReference type="InterPro" id="IPR003812">
    <property type="entry name" value="Fido"/>
</dbReference>
<dbReference type="GO" id="GO:0016301">
    <property type="term" value="F:kinase activity"/>
    <property type="evidence" value="ECO:0007669"/>
    <property type="project" value="InterPro"/>
</dbReference>
<dbReference type="AlphaFoldDB" id="A0A2U9PLF8"/>
<dbReference type="EMBL" id="CP027541">
    <property type="protein sequence ID" value="AWT52580.1"/>
    <property type="molecule type" value="Genomic_DNA"/>
</dbReference>
<dbReference type="Pfam" id="PF02661">
    <property type="entry name" value="Fic"/>
    <property type="match status" value="1"/>
</dbReference>